<dbReference type="Proteomes" id="UP000014809">
    <property type="component" value="Chromosome"/>
</dbReference>
<name>S4XFW9_9CORY</name>
<gene>
    <name evidence="1" type="ORF">A606_04480</name>
</gene>
<dbReference type="SUPFAM" id="SSF52733">
    <property type="entry name" value="Nicotinate mononucleotide:5,6-dimethylbenzimidazole phosphoribosyltransferase (CobT)"/>
    <property type="match status" value="1"/>
</dbReference>
<dbReference type="HOGENOM" id="CLU_002982_1_0_11"/>
<keyword evidence="1" id="KW-0328">Glycosyltransferase</keyword>
<evidence type="ECO:0000313" key="1">
    <source>
        <dbReference type="EMBL" id="AGP30545.1"/>
    </source>
</evidence>
<organism evidence="1 2">
    <name type="scientific">Corynebacterium terpenotabidum Y-11</name>
    <dbReference type="NCBI Taxonomy" id="1200352"/>
    <lineage>
        <taxon>Bacteria</taxon>
        <taxon>Bacillati</taxon>
        <taxon>Actinomycetota</taxon>
        <taxon>Actinomycetes</taxon>
        <taxon>Mycobacteriales</taxon>
        <taxon>Corynebacteriaceae</taxon>
        <taxon>Corynebacterium</taxon>
    </lineage>
</organism>
<proteinExistence type="predicted"/>
<dbReference type="AlphaFoldDB" id="S4XFW9"/>
<dbReference type="eggNOG" id="COG2038">
    <property type="taxonomic scope" value="Bacteria"/>
</dbReference>
<keyword evidence="2" id="KW-1185">Reference proteome</keyword>
<dbReference type="PANTHER" id="PTHR43463:SF1">
    <property type="entry name" value="NICOTINATE-NUCLEOTIDE--DIMETHYLBENZIMIDAZOLE PHOSPHORIBOSYLTRANSFERASE"/>
    <property type="match status" value="1"/>
</dbReference>
<dbReference type="EMBL" id="CP003696">
    <property type="protein sequence ID" value="AGP30545.1"/>
    <property type="molecule type" value="Genomic_DNA"/>
</dbReference>
<accession>S4XFW9</accession>
<dbReference type="PATRIC" id="fig|1200352.3.peg.906"/>
<dbReference type="PANTHER" id="PTHR43463">
    <property type="entry name" value="NICOTINATE-NUCLEOTIDE--DIMETHYLBENZIMIDAZOLE PHOSPHORIBOSYLTRANSFERASE"/>
    <property type="match status" value="1"/>
</dbReference>
<keyword evidence="1" id="KW-0808">Transferase</keyword>
<reference evidence="1 2" key="1">
    <citation type="submission" date="2012-06" db="EMBL/GenBank/DDBJ databases">
        <title>Complete genome sequence of Corynebacterium terpenotabidum Y-11 (=DSM 44721).</title>
        <authorList>
            <person name="Ruckert C."/>
            <person name="Albersmeier A."/>
            <person name="Al-Dilaimi A."/>
            <person name="Szczepanowski R."/>
            <person name="Kalinowski J."/>
        </authorList>
    </citation>
    <scope>NUCLEOTIDE SEQUENCE [LARGE SCALE GENOMIC DNA]</scope>
    <source>
        <strain evidence="1 2">Y-11</strain>
    </source>
</reference>
<dbReference type="Pfam" id="PF02277">
    <property type="entry name" value="DBI_PRT"/>
    <property type="match status" value="1"/>
</dbReference>
<protein>
    <submittedName>
        <fullName evidence="1">Nicotinate-nucleotide-dimethylbenzimidazolephosphoribosyltransferase</fullName>
    </submittedName>
</protein>
<dbReference type="Gene3D" id="3.40.50.10210">
    <property type="match status" value="1"/>
</dbReference>
<dbReference type="GO" id="GO:0008939">
    <property type="term" value="F:nicotinate-nucleotide-dimethylbenzimidazole phosphoribosyltransferase activity"/>
    <property type="evidence" value="ECO:0007669"/>
    <property type="project" value="InterPro"/>
</dbReference>
<sequence length="284" mass="28750">MVETSPALLPTLAAWADRAGAADALASGTGQPPVLLLVTSDAVTAEQVAAGASTVAPLADAAGADVRVTLTDPSVTGGLPADQVELYLELGHRTVDDAVDSGTPLLVVGGTGAAVTTASVTATVCRKEPVSVVRHTVGADPAVWRQEVTAVRDAMFRARGYRNGPWDAGSAREILRILGTPELAVTVGILHQAAARRTPVILDGADTFAAALLADAIAPGSTDWWMAAHVPPAPSAGPALDRLQLTPAIDRDLGPDRGGAGLTALALLRLAVRSSRTATPPPGA</sequence>
<dbReference type="OrthoDB" id="9781491at2"/>
<evidence type="ECO:0000313" key="2">
    <source>
        <dbReference type="Proteomes" id="UP000014809"/>
    </source>
</evidence>
<dbReference type="InterPro" id="IPR003200">
    <property type="entry name" value="Nict_dMeBzImd_PRibTrfase"/>
</dbReference>
<dbReference type="KEGG" id="cter:A606_04480"/>
<dbReference type="STRING" id="1200352.A606_04480"/>
<dbReference type="InterPro" id="IPR036087">
    <property type="entry name" value="Nict_dMeBzImd_PRibTrfase_sf"/>
</dbReference>